<dbReference type="GO" id="GO:0005737">
    <property type="term" value="C:cytoplasm"/>
    <property type="evidence" value="ECO:0007669"/>
    <property type="project" value="UniProtKB-SubCell"/>
</dbReference>
<dbReference type="Pfam" id="PF01171">
    <property type="entry name" value="ATP_bind_3"/>
    <property type="match status" value="1"/>
</dbReference>
<dbReference type="eggNOG" id="COG0037">
    <property type="taxonomic scope" value="Bacteria"/>
</dbReference>
<dbReference type="GO" id="GO:0006400">
    <property type="term" value="P:tRNA modification"/>
    <property type="evidence" value="ECO:0007669"/>
    <property type="project" value="UniProtKB-UniRule"/>
</dbReference>
<dbReference type="InterPro" id="IPR014729">
    <property type="entry name" value="Rossmann-like_a/b/a_fold"/>
</dbReference>
<evidence type="ECO:0000256" key="7">
    <source>
        <dbReference type="ARBA" id="ARBA00048539"/>
    </source>
</evidence>
<dbReference type="KEGG" id="adg:Adeg_2060"/>
<organism evidence="10 11">
    <name type="scientific">Ammonifex degensii (strain DSM 10501 / KC4)</name>
    <dbReference type="NCBI Taxonomy" id="429009"/>
    <lineage>
        <taxon>Bacteria</taxon>
        <taxon>Bacillati</taxon>
        <taxon>Bacillota</taxon>
        <taxon>Clostridia</taxon>
        <taxon>Thermoanaerobacterales</taxon>
        <taxon>Thermoanaerobacteraceae</taxon>
        <taxon>Ammonifex</taxon>
    </lineage>
</organism>
<feature type="binding site" evidence="8">
    <location>
        <begin position="28"/>
        <end position="33"/>
    </location>
    <ligand>
        <name>ATP</name>
        <dbReference type="ChEBI" id="CHEBI:30616"/>
    </ligand>
</feature>
<dbReference type="HAMAP" id="MF_01161">
    <property type="entry name" value="tRNA_Ile_lys_synt"/>
    <property type="match status" value="1"/>
</dbReference>
<evidence type="ECO:0000256" key="4">
    <source>
        <dbReference type="ARBA" id="ARBA00022694"/>
    </source>
</evidence>
<dbReference type="InterPro" id="IPR011063">
    <property type="entry name" value="TilS/TtcA_N"/>
</dbReference>
<dbReference type="PANTHER" id="PTHR43033">
    <property type="entry name" value="TRNA(ILE)-LYSIDINE SYNTHASE-RELATED"/>
    <property type="match status" value="1"/>
</dbReference>
<keyword evidence="6 8" id="KW-0067">ATP-binding</keyword>
<dbReference type="AlphaFoldDB" id="C9RA09"/>
<dbReference type="RefSeq" id="WP_015740014.1">
    <property type="nucleotide sequence ID" value="NC_013385.1"/>
</dbReference>
<sequence length="471" mass="53756">MDLLPVFRATIEEWRMLFPGDKVVVGVSGGPDSVALLDLLYRLREDKELSLYVAHLHHGLRAEADEEAAMVSELARRYGLPFFLDRVDVKKHAQQNKLSIETAARELRYRFLLEVAGEVGANRIALGHQADDQAETVLLHLLRGTGLSGLRGIPPVRGPFIRPLLRVRRAEIEAYCQWRGLSPCLDLSNWSLEYTRNRIRHQLLPLLAREFNPSIVEVLCRLAEIAREEDEFLEKEAGKAYRELRREAEEGLGLALEPLKTLPLALARRVVRLAYRELVGEELPFEHVEAVRQWLYRPTGKELSLPKNVKVVREYDSLVFLPPQAKPSSVPFYAYPLRVPGITYLPEVGLLLEARLITPQELGDPRKLPSTEALLDWEVLVPPLRVRRRLPGDRFHPFGYPVPVKLKSFLINQKIPRYRRDRLPLVEDAEGIVWVGGVRISARVAVRPETRVGLHLRLYPFSVQENSTGGR</sequence>
<proteinExistence type="inferred from homology"/>
<name>C9RA09_AMMDK</name>
<evidence type="ECO:0000256" key="2">
    <source>
        <dbReference type="ARBA" id="ARBA00022490"/>
    </source>
</evidence>
<comment type="subcellular location">
    <subcellularLocation>
        <location evidence="1 8">Cytoplasm</location>
    </subcellularLocation>
</comment>
<dbReference type="InterPro" id="IPR012094">
    <property type="entry name" value="tRNA_Ile_lys_synt"/>
</dbReference>
<evidence type="ECO:0000256" key="8">
    <source>
        <dbReference type="HAMAP-Rule" id="MF_01161"/>
    </source>
</evidence>
<dbReference type="STRING" id="429009.Adeg_2060"/>
<evidence type="ECO:0000256" key="6">
    <source>
        <dbReference type="ARBA" id="ARBA00022840"/>
    </source>
</evidence>
<comment type="catalytic activity">
    <reaction evidence="7 8">
        <text>cytidine(34) in tRNA(Ile2) + L-lysine + ATP = lysidine(34) in tRNA(Ile2) + AMP + diphosphate + H(+)</text>
        <dbReference type="Rhea" id="RHEA:43744"/>
        <dbReference type="Rhea" id="RHEA-COMP:10625"/>
        <dbReference type="Rhea" id="RHEA-COMP:10670"/>
        <dbReference type="ChEBI" id="CHEBI:15378"/>
        <dbReference type="ChEBI" id="CHEBI:30616"/>
        <dbReference type="ChEBI" id="CHEBI:32551"/>
        <dbReference type="ChEBI" id="CHEBI:33019"/>
        <dbReference type="ChEBI" id="CHEBI:82748"/>
        <dbReference type="ChEBI" id="CHEBI:83665"/>
        <dbReference type="ChEBI" id="CHEBI:456215"/>
        <dbReference type="EC" id="6.3.4.19"/>
    </reaction>
</comment>
<dbReference type="HOGENOM" id="CLU_018869_0_1_9"/>
<evidence type="ECO:0000313" key="11">
    <source>
        <dbReference type="Proteomes" id="UP000002620"/>
    </source>
</evidence>
<dbReference type="PANTHER" id="PTHR43033:SF1">
    <property type="entry name" value="TRNA(ILE)-LYSIDINE SYNTHASE-RELATED"/>
    <property type="match status" value="1"/>
</dbReference>
<dbReference type="Pfam" id="PF09179">
    <property type="entry name" value="TilS"/>
    <property type="match status" value="1"/>
</dbReference>
<reference evidence="10 11" key="1">
    <citation type="submission" date="2009-10" db="EMBL/GenBank/DDBJ databases">
        <title>Complete sequence of chromosome of Ammonifex degensii KC4.</title>
        <authorList>
            <consortium name="US DOE Joint Genome Institute"/>
            <person name="Kerfeld C."/>
            <person name="Goodner B."/>
            <person name="Huber H."/>
            <person name="Stetter K."/>
            <person name="Lucas S."/>
            <person name="Copeland A."/>
            <person name="Lapidus A."/>
            <person name="Glavina del Rio T."/>
            <person name="Dalin E."/>
            <person name="Tice H."/>
            <person name="Bruce D."/>
            <person name="Goodwin L."/>
            <person name="Pitluck S."/>
            <person name="Saunders E."/>
            <person name="Brettin T."/>
            <person name="Detter J.C."/>
            <person name="Han C."/>
            <person name="Larimer F."/>
            <person name="Land M."/>
            <person name="Hauser L."/>
            <person name="Kyrpides N."/>
            <person name="Ovchinnikova G."/>
            <person name="Richardson P."/>
        </authorList>
    </citation>
    <scope>NUCLEOTIDE SEQUENCE [LARGE SCALE GENOMIC DNA]</scope>
    <source>
        <strain evidence="11">DSM 10501 / KC4</strain>
    </source>
</reference>
<comment type="domain">
    <text evidence="8">The N-terminal region contains the highly conserved SGGXDS motif, predicted to be a P-loop motif involved in ATP binding.</text>
</comment>
<dbReference type="SUPFAM" id="SSF82829">
    <property type="entry name" value="MesJ substrate recognition domain-like"/>
    <property type="match status" value="1"/>
</dbReference>
<dbReference type="GO" id="GO:0005524">
    <property type="term" value="F:ATP binding"/>
    <property type="evidence" value="ECO:0007669"/>
    <property type="project" value="UniProtKB-UniRule"/>
</dbReference>
<dbReference type="InterPro" id="IPR015262">
    <property type="entry name" value="tRNA_Ile_lys_synt_subst-bd"/>
</dbReference>
<dbReference type="NCBIfam" id="TIGR02433">
    <property type="entry name" value="lysidine_TilS_C"/>
    <property type="match status" value="1"/>
</dbReference>
<protein>
    <recommendedName>
        <fullName evidence="8">tRNA(Ile)-lysidine synthase</fullName>
        <ecNumber evidence="8">6.3.4.19</ecNumber>
    </recommendedName>
    <alternativeName>
        <fullName evidence="8">tRNA(Ile)-2-lysyl-cytidine synthase</fullName>
    </alternativeName>
    <alternativeName>
        <fullName evidence="8">tRNA(Ile)-lysidine synthetase</fullName>
    </alternativeName>
</protein>
<comment type="function">
    <text evidence="8">Ligates lysine onto the cytidine present at position 34 of the AUA codon-specific tRNA(Ile) that contains the anticodon CAU, in an ATP-dependent manner. Cytidine is converted to lysidine, thus changing the amino acid specificity of the tRNA from methionine to isoleucine.</text>
</comment>
<dbReference type="Gene3D" id="3.40.50.620">
    <property type="entry name" value="HUPs"/>
    <property type="match status" value="1"/>
</dbReference>
<dbReference type="SMART" id="SM00977">
    <property type="entry name" value="TilS_C"/>
    <property type="match status" value="1"/>
</dbReference>
<dbReference type="InterPro" id="IPR012796">
    <property type="entry name" value="Lysidine-tRNA-synth_C"/>
</dbReference>
<keyword evidence="11" id="KW-1185">Reference proteome</keyword>
<dbReference type="NCBIfam" id="TIGR02432">
    <property type="entry name" value="lysidine_TilS_N"/>
    <property type="match status" value="1"/>
</dbReference>
<dbReference type="SUPFAM" id="SSF52402">
    <property type="entry name" value="Adenine nucleotide alpha hydrolases-like"/>
    <property type="match status" value="1"/>
</dbReference>
<dbReference type="EMBL" id="CP001785">
    <property type="protein sequence ID" value="ACX53138.1"/>
    <property type="molecule type" value="Genomic_DNA"/>
</dbReference>
<evidence type="ECO:0000259" key="9">
    <source>
        <dbReference type="SMART" id="SM00977"/>
    </source>
</evidence>
<feature type="domain" description="Lysidine-tRNA(Ile) synthetase C-terminal" evidence="9">
    <location>
        <begin position="384"/>
        <end position="456"/>
    </location>
</feature>
<dbReference type="SUPFAM" id="SSF56037">
    <property type="entry name" value="PheT/TilS domain"/>
    <property type="match status" value="1"/>
</dbReference>
<gene>
    <name evidence="8" type="primary">tilS</name>
    <name evidence="10" type="ordered locus">Adeg_2060</name>
</gene>
<dbReference type="Proteomes" id="UP000002620">
    <property type="component" value="Chromosome"/>
</dbReference>
<accession>C9RA09</accession>
<keyword evidence="2 8" id="KW-0963">Cytoplasm</keyword>
<dbReference type="CDD" id="cd01992">
    <property type="entry name" value="TilS_N"/>
    <property type="match status" value="1"/>
</dbReference>
<keyword evidence="5 8" id="KW-0547">Nucleotide-binding</keyword>
<evidence type="ECO:0000256" key="3">
    <source>
        <dbReference type="ARBA" id="ARBA00022598"/>
    </source>
</evidence>
<dbReference type="GO" id="GO:0032267">
    <property type="term" value="F:tRNA(Ile)-lysidine synthase activity"/>
    <property type="evidence" value="ECO:0007669"/>
    <property type="project" value="UniProtKB-EC"/>
</dbReference>
<evidence type="ECO:0000256" key="1">
    <source>
        <dbReference type="ARBA" id="ARBA00004496"/>
    </source>
</evidence>
<keyword evidence="4 8" id="KW-0819">tRNA processing</keyword>
<dbReference type="Pfam" id="PF11734">
    <property type="entry name" value="TilS_C"/>
    <property type="match status" value="1"/>
</dbReference>
<dbReference type="EC" id="6.3.4.19" evidence="8"/>
<evidence type="ECO:0000256" key="5">
    <source>
        <dbReference type="ARBA" id="ARBA00022741"/>
    </source>
</evidence>
<keyword evidence="3 8" id="KW-0436">Ligase</keyword>
<dbReference type="OrthoDB" id="9807403at2"/>
<evidence type="ECO:0000313" key="10">
    <source>
        <dbReference type="EMBL" id="ACX53138.1"/>
    </source>
</evidence>
<dbReference type="Gene3D" id="1.20.59.20">
    <property type="match status" value="1"/>
</dbReference>
<comment type="similarity">
    <text evidence="8">Belongs to the tRNA(Ile)-lysidine synthase family.</text>
</comment>
<dbReference type="InterPro" id="IPR012795">
    <property type="entry name" value="tRNA_Ile_lys_synt_N"/>
</dbReference>